<keyword evidence="3" id="KW-1185">Reference proteome</keyword>
<reference evidence="2 3" key="1">
    <citation type="submission" date="2015-04" db="EMBL/GenBank/DDBJ databases">
        <title>Lasius niger genome sequencing.</title>
        <authorList>
            <person name="Konorov E.A."/>
            <person name="Nikitin M.A."/>
            <person name="Kirill M.V."/>
            <person name="Chang P."/>
        </authorList>
    </citation>
    <scope>NUCLEOTIDE SEQUENCE [LARGE SCALE GENOMIC DNA]</scope>
    <source>
        <tissue evidence="2">Whole</tissue>
    </source>
</reference>
<sequence length="142" mass="16366">MLSRQESQKKKPSAAHFRKQKREKEKQKQKLAGSLMKFLNKPETKENQETQDSTTSMNITPDPESMDVFEENSATISSHSSESESSNLEEIIDEYLEESSANNYNISFDDPVVMGESFRKIITTDFFLMRKKSIEIGFSIRL</sequence>
<dbReference type="PaxDb" id="67767-A0A0J7N4M3"/>
<protein>
    <submittedName>
        <fullName evidence="2">Zinc finger mym-type protein 5-like protein</fullName>
    </submittedName>
</protein>
<evidence type="ECO:0000313" key="2">
    <source>
        <dbReference type="EMBL" id="KMQ87595.1"/>
    </source>
</evidence>
<feature type="compositionally biased region" description="Basic residues" evidence="1">
    <location>
        <begin position="10"/>
        <end position="21"/>
    </location>
</feature>
<dbReference type="EMBL" id="LBMM01010223">
    <property type="protein sequence ID" value="KMQ87595.1"/>
    <property type="molecule type" value="Genomic_DNA"/>
</dbReference>
<proteinExistence type="predicted"/>
<dbReference type="AlphaFoldDB" id="A0A0J7N4M3"/>
<gene>
    <name evidence="2" type="ORF">RF55_13080</name>
</gene>
<dbReference type="Proteomes" id="UP000036403">
    <property type="component" value="Unassembled WGS sequence"/>
</dbReference>
<feature type="compositionally biased region" description="Polar residues" evidence="1">
    <location>
        <begin position="50"/>
        <end position="59"/>
    </location>
</feature>
<name>A0A0J7N4M3_LASNI</name>
<feature type="region of interest" description="Disordered" evidence="1">
    <location>
        <begin position="1"/>
        <end position="66"/>
    </location>
</feature>
<comment type="caution">
    <text evidence="2">The sequence shown here is derived from an EMBL/GenBank/DDBJ whole genome shotgun (WGS) entry which is preliminary data.</text>
</comment>
<evidence type="ECO:0000256" key="1">
    <source>
        <dbReference type="SAM" id="MobiDB-lite"/>
    </source>
</evidence>
<organism evidence="2 3">
    <name type="scientific">Lasius niger</name>
    <name type="common">Black garden ant</name>
    <dbReference type="NCBI Taxonomy" id="67767"/>
    <lineage>
        <taxon>Eukaryota</taxon>
        <taxon>Metazoa</taxon>
        <taxon>Ecdysozoa</taxon>
        <taxon>Arthropoda</taxon>
        <taxon>Hexapoda</taxon>
        <taxon>Insecta</taxon>
        <taxon>Pterygota</taxon>
        <taxon>Neoptera</taxon>
        <taxon>Endopterygota</taxon>
        <taxon>Hymenoptera</taxon>
        <taxon>Apocrita</taxon>
        <taxon>Aculeata</taxon>
        <taxon>Formicoidea</taxon>
        <taxon>Formicidae</taxon>
        <taxon>Formicinae</taxon>
        <taxon>Lasius</taxon>
        <taxon>Lasius</taxon>
    </lineage>
</organism>
<accession>A0A0J7N4M3</accession>
<evidence type="ECO:0000313" key="3">
    <source>
        <dbReference type="Proteomes" id="UP000036403"/>
    </source>
</evidence>